<dbReference type="Gene3D" id="2.30.300.10">
    <property type="entry name" value="Baseplate protein-like domain - beta roll fold"/>
    <property type="match status" value="1"/>
</dbReference>
<comment type="caution">
    <text evidence="1">The sequence shown here is derived from an EMBL/GenBank/DDBJ whole genome shotgun (WGS) entry which is preliminary data.</text>
</comment>
<dbReference type="Gene3D" id="3.30.1920.10">
    <property type="entry name" value="Baseplate protein-like domains - 2 layer sandwich fold"/>
    <property type="match status" value="1"/>
</dbReference>
<sequence>MNQLTMHIDGNPHTFYQANLNYSTEQLAHTFNCSIEPMNIDRPLSVEFFLNDQSILIGQIDEAESETGASSLTMPIVGRSESANMIDSRITMDAIYNLNVEELLRKLAKPFGLGVKSLVKGMPKIEEFQINAESPVENVAQLIREQGYMLIERNGVLTIENTAHGTINNVGLEIGNNIDSLKIKRTFNKQFHTIDVQGQWDDASAQVTNPNIDSSRTMVITCDQLQSSAACLSRAKYEHNLAIAESLTASTSVADIFPQLAIDGLNRVIRVIDKEQSFSEMLVIKSLGLSVSESSASTSVELVRPFKEQSHV</sequence>
<dbReference type="SUPFAM" id="SSF69279">
    <property type="entry name" value="Phage tail proteins"/>
    <property type="match status" value="2"/>
</dbReference>
<proteinExistence type="predicted"/>
<accession>A0A1E5BA19</accession>
<evidence type="ECO:0000313" key="1">
    <source>
        <dbReference type="EMBL" id="OEE30743.1"/>
    </source>
</evidence>
<reference evidence="1 2" key="1">
    <citation type="journal article" date="2012" name="Science">
        <title>Ecological populations of bacteria act as socially cohesive units of antibiotic production and resistance.</title>
        <authorList>
            <person name="Cordero O.X."/>
            <person name="Wildschutte H."/>
            <person name="Kirkup B."/>
            <person name="Proehl S."/>
            <person name="Ngo L."/>
            <person name="Hussain F."/>
            <person name="Le Roux F."/>
            <person name="Mincer T."/>
            <person name="Polz M.F."/>
        </authorList>
    </citation>
    <scope>NUCLEOTIDE SEQUENCE [LARGE SCALE GENOMIC DNA]</scope>
    <source>
        <strain evidence="1 2">ZF-129</strain>
    </source>
</reference>
<dbReference type="STRING" id="1187848.A1QO_15535"/>
<evidence type="ECO:0000313" key="2">
    <source>
        <dbReference type="Proteomes" id="UP000094741"/>
    </source>
</evidence>
<dbReference type="InterPro" id="IPR023399">
    <property type="entry name" value="Baseplate-like_2-layer_sand"/>
</dbReference>
<name>A0A1E5BA19_9VIBR</name>
<organism evidence="1 2">
    <name type="scientific">Vibrio genomosp. F10 str. ZF-129</name>
    <dbReference type="NCBI Taxonomy" id="1187848"/>
    <lineage>
        <taxon>Bacteria</taxon>
        <taxon>Pseudomonadati</taxon>
        <taxon>Pseudomonadota</taxon>
        <taxon>Gammaproteobacteria</taxon>
        <taxon>Vibrionales</taxon>
        <taxon>Vibrionaceae</taxon>
        <taxon>Vibrio</taxon>
    </lineage>
</organism>
<dbReference type="Gene3D" id="3.55.50.10">
    <property type="entry name" value="Baseplate protein-like domains"/>
    <property type="match status" value="1"/>
</dbReference>
<dbReference type="AlphaFoldDB" id="A0A1E5BA19"/>
<dbReference type="EMBL" id="AJYQ02000137">
    <property type="protein sequence ID" value="OEE30743.1"/>
    <property type="molecule type" value="Genomic_DNA"/>
</dbReference>
<dbReference type="eggNOG" id="COG4379">
    <property type="taxonomic scope" value="Bacteria"/>
</dbReference>
<dbReference type="Proteomes" id="UP000094741">
    <property type="component" value="Unassembled WGS sequence"/>
</dbReference>
<gene>
    <name evidence="1" type="ORF">A1QO_15535</name>
</gene>
<protein>
    <submittedName>
        <fullName evidence="1">Phage tail protein</fullName>
    </submittedName>
</protein>
<dbReference type="OrthoDB" id="9016931at2"/>
<dbReference type="RefSeq" id="WP_017041899.1">
    <property type="nucleotide sequence ID" value="NZ_AJYQ02000137.1"/>
</dbReference>